<proteinExistence type="predicted"/>
<dbReference type="OMA" id="TNPFWYI"/>
<organism evidence="2 3">
    <name type="scientific">Aspergillus carbonarius (strain ITEM 5010)</name>
    <dbReference type="NCBI Taxonomy" id="602072"/>
    <lineage>
        <taxon>Eukaryota</taxon>
        <taxon>Fungi</taxon>
        <taxon>Dikarya</taxon>
        <taxon>Ascomycota</taxon>
        <taxon>Pezizomycotina</taxon>
        <taxon>Eurotiomycetes</taxon>
        <taxon>Eurotiomycetidae</taxon>
        <taxon>Eurotiales</taxon>
        <taxon>Aspergillaceae</taxon>
        <taxon>Aspergillus</taxon>
        <taxon>Aspergillus subgen. Circumdati</taxon>
    </lineage>
</organism>
<dbReference type="OrthoDB" id="4502630at2759"/>
<dbReference type="Proteomes" id="UP000188318">
    <property type="component" value="Unassembled WGS sequence"/>
</dbReference>
<feature type="region of interest" description="Disordered" evidence="1">
    <location>
        <begin position="1"/>
        <end position="59"/>
    </location>
</feature>
<evidence type="ECO:0000256" key="1">
    <source>
        <dbReference type="SAM" id="MobiDB-lite"/>
    </source>
</evidence>
<reference evidence="3" key="1">
    <citation type="journal article" date="2017" name="Genome Biol.">
        <title>Comparative genomics reveals high biological diversity and specific adaptations in the industrially and medically important fungal genus Aspergillus.</title>
        <authorList>
            <person name="de Vries R.P."/>
            <person name="Riley R."/>
            <person name="Wiebenga A."/>
            <person name="Aguilar-Osorio G."/>
            <person name="Amillis S."/>
            <person name="Uchima C.A."/>
            <person name="Anderluh G."/>
            <person name="Asadollahi M."/>
            <person name="Askin M."/>
            <person name="Barry K."/>
            <person name="Battaglia E."/>
            <person name="Bayram O."/>
            <person name="Benocci T."/>
            <person name="Braus-Stromeyer S.A."/>
            <person name="Caldana C."/>
            <person name="Canovas D."/>
            <person name="Cerqueira G.C."/>
            <person name="Chen F."/>
            <person name="Chen W."/>
            <person name="Choi C."/>
            <person name="Clum A."/>
            <person name="Dos Santos R.A."/>
            <person name="Damasio A.R."/>
            <person name="Diallinas G."/>
            <person name="Emri T."/>
            <person name="Fekete E."/>
            <person name="Flipphi M."/>
            <person name="Freyberg S."/>
            <person name="Gallo A."/>
            <person name="Gournas C."/>
            <person name="Habgood R."/>
            <person name="Hainaut M."/>
            <person name="Harispe M.L."/>
            <person name="Henrissat B."/>
            <person name="Hilden K.S."/>
            <person name="Hope R."/>
            <person name="Hossain A."/>
            <person name="Karabika E."/>
            <person name="Karaffa L."/>
            <person name="Karanyi Z."/>
            <person name="Krasevec N."/>
            <person name="Kuo A."/>
            <person name="Kusch H."/>
            <person name="LaButti K."/>
            <person name="Lagendijk E.L."/>
            <person name="Lapidus A."/>
            <person name="Levasseur A."/>
            <person name="Lindquist E."/>
            <person name="Lipzen A."/>
            <person name="Logrieco A.F."/>
            <person name="MacCabe A."/>
            <person name="Maekelae M.R."/>
            <person name="Malavazi I."/>
            <person name="Melin P."/>
            <person name="Meyer V."/>
            <person name="Mielnichuk N."/>
            <person name="Miskei M."/>
            <person name="Molnar A.P."/>
            <person name="Mule G."/>
            <person name="Ngan C.Y."/>
            <person name="Orejas M."/>
            <person name="Orosz E."/>
            <person name="Ouedraogo J.P."/>
            <person name="Overkamp K.M."/>
            <person name="Park H.-S."/>
            <person name="Perrone G."/>
            <person name="Piumi F."/>
            <person name="Punt P.J."/>
            <person name="Ram A.F."/>
            <person name="Ramon A."/>
            <person name="Rauscher S."/>
            <person name="Record E."/>
            <person name="Riano-Pachon D.M."/>
            <person name="Robert V."/>
            <person name="Roehrig J."/>
            <person name="Ruller R."/>
            <person name="Salamov A."/>
            <person name="Salih N.S."/>
            <person name="Samson R.A."/>
            <person name="Sandor E."/>
            <person name="Sanguinetti M."/>
            <person name="Schuetze T."/>
            <person name="Sepcic K."/>
            <person name="Shelest E."/>
            <person name="Sherlock G."/>
            <person name="Sophianopoulou V."/>
            <person name="Squina F.M."/>
            <person name="Sun H."/>
            <person name="Susca A."/>
            <person name="Todd R.B."/>
            <person name="Tsang A."/>
            <person name="Unkles S.E."/>
            <person name="van de Wiele N."/>
            <person name="van Rossen-Uffink D."/>
            <person name="Oliveira J.V."/>
            <person name="Vesth T.C."/>
            <person name="Visser J."/>
            <person name="Yu J.-H."/>
            <person name="Zhou M."/>
            <person name="Andersen M.R."/>
            <person name="Archer D.B."/>
            <person name="Baker S.E."/>
            <person name="Benoit I."/>
            <person name="Brakhage A.A."/>
            <person name="Braus G.H."/>
            <person name="Fischer R."/>
            <person name="Frisvad J.C."/>
            <person name="Goldman G.H."/>
            <person name="Houbraken J."/>
            <person name="Oakley B."/>
            <person name="Pocsi I."/>
            <person name="Scazzocchio C."/>
            <person name="Seiboth B."/>
            <person name="vanKuyk P.A."/>
            <person name="Wortman J."/>
            <person name="Dyer P.S."/>
            <person name="Grigoriev I.V."/>
        </authorList>
    </citation>
    <scope>NUCLEOTIDE SEQUENCE [LARGE SCALE GENOMIC DNA]</scope>
    <source>
        <strain evidence="3">ITEM 5010</strain>
    </source>
</reference>
<feature type="compositionally biased region" description="Basic residues" evidence="1">
    <location>
        <begin position="1"/>
        <end position="15"/>
    </location>
</feature>
<name>A0A1R3RC62_ASPC5</name>
<dbReference type="AlphaFoldDB" id="A0A1R3RC62"/>
<dbReference type="VEuPathDB" id="FungiDB:ASPCADRAFT_8931"/>
<sequence>MPRKRGAVAKKHKGNAKPPPSTPSPSSSKRSTKPNGRKELTPPANQPPVGASPSTTSEATTLTREELQIKADAADRQALRLREYYEYLDPKHNAWATKCPSTWQDEICGLFSNLSEWAFNYAHPETEALDSLSENRKKELVKRLEGYCLQIDLDEIISSLPPEMRTSFVSELVTMFLVKDCVLRFFTNPFWYIVPDPSTDTGSPEGIDARMTDFGKQLFIFHQNILQSGQNSIHPWRLWTVRLSNPQDRAHDPHEKNANAFSKHMRARRDHMVDAIVQSVLADGLLQPLLQTPEDSAAAVWREQQLKRYYHKAALLSVDLSTESDYLEFQTLKDMAPNFDHSVTDMSASHRYDTKKGVTWLDGHRILAMRTPPVYRRNDMHQRPQKILLVEGCVFVESDRD</sequence>
<accession>A0A1R3RC62</accession>
<dbReference type="EMBL" id="KV907508">
    <property type="protein sequence ID" value="OOF92068.1"/>
    <property type="molecule type" value="Genomic_DNA"/>
</dbReference>
<keyword evidence="3" id="KW-1185">Reference proteome</keyword>
<gene>
    <name evidence="2" type="ORF">ASPCADRAFT_8931</name>
</gene>
<evidence type="ECO:0000313" key="2">
    <source>
        <dbReference type="EMBL" id="OOF92068.1"/>
    </source>
</evidence>
<protein>
    <submittedName>
        <fullName evidence="2">Uncharacterized protein</fullName>
    </submittedName>
</protein>
<evidence type="ECO:0000313" key="3">
    <source>
        <dbReference type="Proteomes" id="UP000188318"/>
    </source>
</evidence>